<name>A0A1V6TUH6_9EURO</name>
<proteinExistence type="predicted"/>
<dbReference type="InterPro" id="IPR016181">
    <property type="entry name" value="Acyl_CoA_acyltransferase"/>
</dbReference>
<gene>
    <name evidence="2" type="ORF">PENSTE_c002G08401</name>
</gene>
<dbReference type="OrthoDB" id="410198at2759"/>
<dbReference type="InterPro" id="IPR052523">
    <property type="entry name" value="Trichothecene_AcTrans"/>
</dbReference>
<protein>
    <recommendedName>
        <fullName evidence="1">N-acetyltransferase domain-containing protein</fullName>
    </recommendedName>
</protein>
<dbReference type="AlphaFoldDB" id="A0A1V6TUH6"/>
<comment type="caution">
    <text evidence="2">The sequence shown here is derived from an EMBL/GenBank/DDBJ whole genome shotgun (WGS) entry which is preliminary data.</text>
</comment>
<dbReference type="PANTHER" id="PTHR42791">
    <property type="entry name" value="GNAT FAMILY ACETYLTRANSFERASE"/>
    <property type="match status" value="1"/>
</dbReference>
<accession>A0A1V6TUH6</accession>
<dbReference type="Proteomes" id="UP000191285">
    <property type="component" value="Unassembled WGS sequence"/>
</dbReference>
<evidence type="ECO:0000259" key="1">
    <source>
        <dbReference type="PROSITE" id="PS51186"/>
    </source>
</evidence>
<keyword evidence="3" id="KW-1185">Reference proteome</keyword>
<dbReference type="SUPFAM" id="SSF55729">
    <property type="entry name" value="Acyl-CoA N-acyltransferases (Nat)"/>
    <property type="match status" value="1"/>
</dbReference>
<dbReference type="InterPro" id="IPR000182">
    <property type="entry name" value="GNAT_dom"/>
</dbReference>
<evidence type="ECO:0000313" key="3">
    <source>
        <dbReference type="Proteomes" id="UP000191285"/>
    </source>
</evidence>
<evidence type="ECO:0000313" key="2">
    <source>
        <dbReference type="EMBL" id="OQE30052.1"/>
    </source>
</evidence>
<dbReference type="PROSITE" id="PS51186">
    <property type="entry name" value="GNAT"/>
    <property type="match status" value="1"/>
</dbReference>
<dbReference type="CDD" id="cd04301">
    <property type="entry name" value="NAT_SF"/>
    <property type="match status" value="1"/>
</dbReference>
<reference evidence="3" key="1">
    <citation type="journal article" date="2017" name="Nat. Microbiol.">
        <title>Global analysis of biosynthetic gene clusters reveals vast potential of secondary metabolite production in Penicillium species.</title>
        <authorList>
            <person name="Nielsen J.C."/>
            <person name="Grijseels S."/>
            <person name="Prigent S."/>
            <person name="Ji B."/>
            <person name="Dainat J."/>
            <person name="Nielsen K.F."/>
            <person name="Frisvad J.C."/>
            <person name="Workman M."/>
            <person name="Nielsen J."/>
        </authorList>
    </citation>
    <scope>NUCLEOTIDE SEQUENCE [LARGE SCALE GENOMIC DNA]</scope>
    <source>
        <strain evidence="3">IBT 24891</strain>
    </source>
</reference>
<dbReference type="PANTHER" id="PTHR42791:SF4">
    <property type="entry name" value="ACETYLTRANSFERASE, GNAT FAMILY FAMILY (AFU_ORTHOLOGUE AFUA_4G09540)-RELATED"/>
    <property type="match status" value="1"/>
</dbReference>
<dbReference type="STRING" id="303698.A0A1V6TUH6"/>
<dbReference type="EMBL" id="MLKD01000002">
    <property type="protein sequence ID" value="OQE30052.1"/>
    <property type="molecule type" value="Genomic_DNA"/>
</dbReference>
<sequence>MAPPNYSILPVQETDLDFLANFVHTAKLRLSINRLLFQDWPNDPIQTQMYTAAVRSGFEDPTTQCFKAVDNHSNEIVGYFVLARKRPSQKPPQYEMSESSSQDTPEGLNPLLFAEVMAASAKIEREFKDTDHFDLIYICVKPSLQGHGIGFKLVQIGFEQAKAENIPFTMCAEAPAYGFYTKLGFSETSHADIDLGKYTPAYSGFGVFRLTGMIWYP</sequence>
<dbReference type="GO" id="GO:0016747">
    <property type="term" value="F:acyltransferase activity, transferring groups other than amino-acyl groups"/>
    <property type="evidence" value="ECO:0007669"/>
    <property type="project" value="InterPro"/>
</dbReference>
<feature type="domain" description="N-acetyltransferase" evidence="1">
    <location>
        <begin position="6"/>
        <end position="217"/>
    </location>
</feature>
<dbReference type="Gene3D" id="3.40.630.30">
    <property type="match status" value="1"/>
</dbReference>
<dbReference type="Pfam" id="PF00583">
    <property type="entry name" value="Acetyltransf_1"/>
    <property type="match status" value="1"/>
</dbReference>
<organism evidence="2 3">
    <name type="scientific">Penicillium steckii</name>
    <dbReference type="NCBI Taxonomy" id="303698"/>
    <lineage>
        <taxon>Eukaryota</taxon>
        <taxon>Fungi</taxon>
        <taxon>Dikarya</taxon>
        <taxon>Ascomycota</taxon>
        <taxon>Pezizomycotina</taxon>
        <taxon>Eurotiomycetes</taxon>
        <taxon>Eurotiomycetidae</taxon>
        <taxon>Eurotiales</taxon>
        <taxon>Aspergillaceae</taxon>
        <taxon>Penicillium</taxon>
    </lineage>
</organism>